<keyword evidence="3" id="KW-0808">Transferase</keyword>
<comment type="caution">
    <text evidence="9">The sequence shown here is derived from an EMBL/GenBank/DDBJ whole genome shotgun (WGS) entry which is preliminary data.</text>
</comment>
<evidence type="ECO:0000256" key="1">
    <source>
        <dbReference type="ARBA" id="ARBA00004651"/>
    </source>
</evidence>
<evidence type="ECO:0000256" key="2">
    <source>
        <dbReference type="ARBA" id="ARBA00022475"/>
    </source>
</evidence>
<feature type="transmembrane region" description="Helical" evidence="8">
    <location>
        <begin position="192"/>
        <end position="209"/>
    </location>
</feature>
<feature type="transmembrane region" description="Helical" evidence="8">
    <location>
        <begin position="408"/>
        <end position="426"/>
    </location>
</feature>
<evidence type="ECO:0000256" key="3">
    <source>
        <dbReference type="ARBA" id="ARBA00022679"/>
    </source>
</evidence>
<feature type="transmembrane region" description="Helical" evidence="8">
    <location>
        <begin position="32"/>
        <end position="55"/>
    </location>
</feature>
<evidence type="ECO:0000256" key="6">
    <source>
        <dbReference type="ARBA" id="ARBA00023136"/>
    </source>
</evidence>
<evidence type="ECO:0000313" key="9">
    <source>
        <dbReference type="EMBL" id="EUA11023.1"/>
    </source>
</evidence>
<dbReference type="PATRIC" id="fig|1299326.3.peg.5398"/>
<dbReference type="AlphaFoldDB" id="X7YWY0"/>
<comment type="subcellular location">
    <subcellularLocation>
        <location evidence="1">Cell membrane</location>
        <topology evidence="1">Multi-pass membrane protein</topology>
    </subcellularLocation>
</comment>
<evidence type="ECO:0000256" key="7">
    <source>
        <dbReference type="ARBA" id="ARBA00024033"/>
    </source>
</evidence>
<feature type="transmembrane region" description="Helical" evidence="8">
    <location>
        <begin position="328"/>
        <end position="345"/>
    </location>
</feature>
<organism evidence="9 10">
    <name type="scientific">Mycobacterium kansasii 662</name>
    <dbReference type="NCBI Taxonomy" id="1299326"/>
    <lineage>
        <taxon>Bacteria</taxon>
        <taxon>Bacillati</taxon>
        <taxon>Actinomycetota</taxon>
        <taxon>Actinomycetes</taxon>
        <taxon>Mycobacteriales</taxon>
        <taxon>Mycobacteriaceae</taxon>
        <taxon>Mycobacterium</taxon>
    </lineage>
</organism>
<feature type="transmembrane region" description="Helical" evidence="8">
    <location>
        <begin position="142"/>
        <end position="161"/>
    </location>
</feature>
<evidence type="ECO:0000256" key="5">
    <source>
        <dbReference type="ARBA" id="ARBA00022989"/>
    </source>
</evidence>
<comment type="similarity">
    <text evidence="7">Belongs to the glycosyltransferase 87 family.</text>
</comment>
<keyword evidence="6 8" id="KW-0472">Membrane</keyword>
<protein>
    <recommendedName>
        <fullName evidence="11">DUF2029 domain-containing protein</fullName>
    </recommendedName>
</protein>
<name>X7YWY0_MYCKA</name>
<evidence type="ECO:0000256" key="8">
    <source>
        <dbReference type="SAM" id="Phobius"/>
    </source>
</evidence>
<evidence type="ECO:0008006" key="11">
    <source>
        <dbReference type="Google" id="ProtNLM"/>
    </source>
</evidence>
<feature type="transmembrane region" description="Helical" evidence="8">
    <location>
        <begin position="351"/>
        <end position="384"/>
    </location>
</feature>
<feature type="transmembrane region" description="Helical" evidence="8">
    <location>
        <begin position="457"/>
        <end position="474"/>
    </location>
</feature>
<evidence type="ECO:0000313" key="10">
    <source>
        <dbReference type="Proteomes" id="UP000020561"/>
    </source>
</evidence>
<feature type="transmembrane region" description="Helical" evidence="8">
    <location>
        <begin position="168"/>
        <end position="186"/>
    </location>
</feature>
<dbReference type="InterPro" id="IPR018584">
    <property type="entry name" value="GT87"/>
</dbReference>
<keyword evidence="2" id="KW-1003">Cell membrane</keyword>
<dbReference type="Proteomes" id="UP000020561">
    <property type="component" value="Unassembled WGS sequence"/>
</dbReference>
<dbReference type="Pfam" id="PF09594">
    <property type="entry name" value="GT87"/>
    <property type="match status" value="1"/>
</dbReference>
<evidence type="ECO:0000256" key="4">
    <source>
        <dbReference type="ARBA" id="ARBA00022692"/>
    </source>
</evidence>
<accession>X7YWY0</accession>
<sequence length="506" mass="54247">MRVSRLVEVLRGAVIATREQALAVGRESERTLLLGTVLLGSALSAAAGFVLAQYYSVDVFTSLFMAAKDCWLDWGRQMGTHCFSDYGMTLGFGMRPNPWAPYPLRLPWNNYEAGGGAGYPPAGMLPQMLFGVLGKWLHAPRLGFWGYQLLLTGAVFTPAVWAARGARGLERVVVFVALGALAIPVWGVIDRGNSVGFIAPVGLVFLVALRRQRWGLVAIMVVLAALLKPQFVLLAVALFAARQWRMGGIAAIGVVISNFVPYLLWPRDFPETIAQSARSLLNYSSSVDTLVGPYNVSFARGIFFIPDKLYDPQWGYVSNGFFDATRSLIGYVLLLLVVVSVLALGRRISPVMGGIALLTTACLFPGLVFNYYLVFALPIAALVVRDPDGRPESGIFDGFATRGDRRRAIGICVSLAAALSIVRIPLPGPPMMSPLAGQLGVVGIVGYTPIVHTTAELVPLLWLIACAVIIISYARRPAAGAQENVPATSSAVGEPIRAAVSPGDGK</sequence>
<dbReference type="GO" id="GO:0016758">
    <property type="term" value="F:hexosyltransferase activity"/>
    <property type="evidence" value="ECO:0007669"/>
    <property type="project" value="InterPro"/>
</dbReference>
<reference evidence="9 10" key="1">
    <citation type="submission" date="2013-12" db="EMBL/GenBank/DDBJ databases">
        <authorList>
            <person name="Brown-Elliot B."/>
            <person name="Wallace R."/>
            <person name="Lenaerts A."/>
            <person name="Ordway D."/>
            <person name="DeGroote M.A."/>
            <person name="Parker T."/>
            <person name="Sizemore C."/>
            <person name="Tallon L.J."/>
            <person name="Sadzewicz L.K."/>
            <person name="Sengamalay N."/>
            <person name="Fraser C.M."/>
            <person name="Hine E."/>
            <person name="Shefchek K.A."/>
            <person name="Das S.P."/>
            <person name="Tettelin H."/>
        </authorList>
    </citation>
    <scope>NUCLEOTIDE SEQUENCE [LARGE SCALE GENOMIC DNA]</scope>
    <source>
        <strain evidence="9 10">662</strain>
    </source>
</reference>
<keyword evidence="4 8" id="KW-0812">Transmembrane</keyword>
<feature type="transmembrane region" description="Helical" evidence="8">
    <location>
        <begin position="246"/>
        <end position="265"/>
    </location>
</feature>
<dbReference type="GO" id="GO:0005886">
    <property type="term" value="C:plasma membrane"/>
    <property type="evidence" value="ECO:0007669"/>
    <property type="project" value="UniProtKB-SubCell"/>
</dbReference>
<gene>
    <name evidence="9" type="ORF">I545_5606</name>
</gene>
<dbReference type="EMBL" id="JAOA01000011">
    <property type="protein sequence ID" value="EUA11023.1"/>
    <property type="molecule type" value="Genomic_DNA"/>
</dbReference>
<keyword evidence="5 8" id="KW-1133">Transmembrane helix</keyword>
<feature type="transmembrane region" description="Helical" evidence="8">
    <location>
        <begin position="216"/>
        <end position="240"/>
    </location>
</feature>
<proteinExistence type="inferred from homology"/>